<evidence type="ECO:0000313" key="2">
    <source>
        <dbReference type="Proteomes" id="UP000663879"/>
    </source>
</evidence>
<name>A0A814PKS6_9BILA</name>
<dbReference type="EMBL" id="CAJNOC010007937">
    <property type="protein sequence ID" value="CAF1107310.1"/>
    <property type="molecule type" value="Genomic_DNA"/>
</dbReference>
<comment type="caution">
    <text evidence="1">The sequence shown here is derived from an EMBL/GenBank/DDBJ whole genome shotgun (WGS) entry which is preliminary data.</text>
</comment>
<keyword evidence="2" id="KW-1185">Reference proteome</keyword>
<sequence>MVKANQIIDDHPDDICESLSKNITFEGTVCSDLIDIPESSQKKTLQVEEKSVNDEIHLESDTELADNNQAFKARPNKDSKIQKEEELSLSERTLIQIAHNQELLTKNTQDQFNNEVECQMIRLFGLQEYLQKPLKVFISSEREKIDQLRKDMRTKVPNGQSFDDTWESMCSVLKKRRYRARNKKEEEEKID</sequence>
<dbReference type="AlphaFoldDB" id="A0A814PKS6"/>
<organism evidence="1 2">
    <name type="scientific">Brachionus calyciflorus</name>
    <dbReference type="NCBI Taxonomy" id="104777"/>
    <lineage>
        <taxon>Eukaryota</taxon>
        <taxon>Metazoa</taxon>
        <taxon>Spiralia</taxon>
        <taxon>Gnathifera</taxon>
        <taxon>Rotifera</taxon>
        <taxon>Eurotatoria</taxon>
        <taxon>Monogononta</taxon>
        <taxon>Pseudotrocha</taxon>
        <taxon>Ploima</taxon>
        <taxon>Brachionidae</taxon>
        <taxon>Brachionus</taxon>
    </lineage>
</organism>
<accession>A0A814PKS6</accession>
<proteinExistence type="predicted"/>
<reference evidence="1" key="1">
    <citation type="submission" date="2021-02" db="EMBL/GenBank/DDBJ databases">
        <authorList>
            <person name="Nowell W R."/>
        </authorList>
    </citation>
    <scope>NUCLEOTIDE SEQUENCE</scope>
    <source>
        <strain evidence="1">Ploen Becks lab</strain>
    </source>
</reference>
<protein>
    <submittedName>
        <fullName evidence="1">Uncharacterized protein</fullName>
    </submittedName>
</protein>
<evidence type="ECO:0000313" key="1">
    <source>
        <dbReference type="EMBL" id="CAF1107310.1"/>
    </source>
</evidence>
<gene>
    <name evidence="1" type="ORF">OXX778_LOCUS21454</name>
</gene>
<dbReference type="Proteomes" id="UP000663879">
    <property type="component" value="Unassembled WGS sequence"/>
</dbReference>